<keyword evidence="1" id="KW-1133">Transmembrane helix</keyword>
<feature type="transmembrane region" description="Helical" evidence="1">
    <location>
        <begin position="6"/>
        <end position="26"/>
    </location>
</feature>
<evidence type="ECO:0000256" key="1">
    <source>
        <dbReference type="SAM" id="Phobius"/>
    </source>
</evidence>
<feature type="transmembrane region" description="Helical" evidence="1">
    <location>
        <begin position="38"/>
        <end position="60"/>
    </location>
</feature>
<dbReference type="AlphaFoldDB" id="A0AAE3E668"/>
<evidence type="ECO:0000313" key="3">
    <source>
        <dbReference type="Proteomes" id="UP001198200"/>
    </source>
</evidence>
<gene>
    <name evidence="2" type="ORF">LKD48_13345</name>
</gene>
<dbReference type="Pfam" id="PF06541">
    <property type="entry name" value="ABC_trans_CmpB"/>
    <property type="match status" value="1"/>
</dbReference>
<accession>A0AAE3E668</accession>
<comment type="caution">
    <text evidence="2">The sequence shown here is derived from an EMBL/GenBank/DDBJ whole genome shotgun (WGS) entry which is preliminary data.</text>
</comment>
<proteinExistence type="predicted"/>
<keyword evidence="3" id="KW-1185">Reference proteome</keyword>
<dbReference type="InterPro" id="IPR010540">
    <property type="entry name" value="CmpB_TMEM229"/>
</dbReference>
<dbReference type="EMBL" id="JAJEQN010000041">
    <property type="protein sequence ID" value="MCC2222600.1"/>
    <property type="molecule type" value="Genomic_DNA"/>
</dbReference>
<reference evidence="2 3" key="1">
    <citation type="submission" date="2021-10" db="EMBL/GenBank/DDBJ databases">
        <title>Anaerobic single-cell dispensing facilitates the cultivation of human gut bacteria.</title>
        <authorList>
            <person name="Afrizal A."/>
        </authorList>
    </citation>
    <scope>NUCLEOTIDE SEQUENCE [LARGE SCALE GENOMIC DNA]</scope>
    <source>
        <strain evidence="2 3">CLA-AA-H224</strain>
    </source>
</reference>
<evidence type="ECO:0000313" key="2">
    <source>
        <dbReference type="EMBL" id="MCC2222600.1"/>
    </source>
</evidence>
<feature type="transmembrane region" description="Helical" evidence="1">
    <location>
        <begin position="145"/>
        <end position="166"/>
    </location>
</feature>
<dbReference type="Proteomes" id="UP001198200">
    <property type="component" value="Unassembled WGS sequence"/>
</dbReference>
<keyword evidence="1" id="KW-0472">Membrane</keyword>
<feature type="transmembrane region" description="Helical" evidence="1">
    <location>
        <begin position="103"/>
        <end position="125"/>
    </location>
</feature>
<protein>
    <submittedName>
        <fullName evidence="2">ABC transporter permease</fullName>
    </submittedName>
</protein>
<organism evidence="2 3">
    <name type="scientific">Anthropogastromicrobium aceti</name>
    <dbReference type="NCBI Taxonomy" id="2981768"/>
    <lineage>
        <taxon>Bacteria</taxon>
        <taxon>Bacillati</taxon>
        <taxon>Bacillota</taxon>
        <taxon>Clostridia</taxon>
        <taxon>Lachnospirales</taxon>
        <taxon>Lachnospiraceae</taxon>
        <taxon>Anthropogastromicrobium</taxon>
    </lineage>
</organism>
<sequence>MTAYAHLLLYFFFYSFVGWIWESSYVSILTKRLTNRGFLTGPMLPIYGSGAVVMLCATYPVQSSDIGIFLLGLIAATILEYVTGVVMEALFQVRYWDYSDKKFNIQGHICLSSSLAWGVFTLLLIRVVHPRISALLEKIPQNVCFGALFVITIVFSIDFASSFHAAMDLRQILESITNLKSDAEKLRERFIVLTDSVSETLRDKIGTIKKPESSRIEEFQISVSEYLEKLYSLVPKEKTADVIRLKERFAYLGELKNAISKRMDFRKIILLKGNPMLTSKKYADALNSLKEQIGLNKNK</sequence>
<keyword evidence="1" id="KW-0812">Transmembrane</keyword>
<name>A0AAE3E668_9FIRM</name>
<dbReference type="RefSeq" id="WP_308732255.1">
    <property type="nucleotide sequence ID" value="NZ_JAJEQN010000041.1"/>
</dbReference>
<feature type="transmembrane region" description="Helical" evidence="1">
    <location>
        <begin position="66"/>
        <end position="91"/>
    </location>
</feature>